<accession>A0ABZ0ZQJ9</accession>
<name>A0ABZ0ZQJ9_9ACTN</name>
<feature type="transmembrane region" description="Helical" evidence="2">
    <location>
        <begin position="9"/>
        <end position="26"/>
    </location>
</feature>
<evidence type="ECO:0000313" key="4">
    <source>
        <dbReference type="Proteomes" id="UP001327225"/>
    </source>
</evidence>
<reference evidence="4" key="1">
    <citation type="submission" date="2023-12" db="EMBL/GenBank/DDBJ databases">
        <title>Novel species in genus Nocardioides.</title>
        <authorList>
            <person name="Zhou H."/>
        </authorList>
    </citation>
    <scope>NUCLEOTIDE SEQUENCE [LARGE SCALE GENOMIC DNA]</scope>
    <source>
        <strain evidence="4">HM61</strain>
    </source>
</reference>
<sequence length="174" mass="17768">MDGQRHRQIIGLAICAVGIGVATLVPRGDSPTPPPALRGTAAAADTGPGTASGGSLEATVAWPLGAAERSDICVVVFDGDGRVADELVGSLEPIAGLPVAGRLTAEGLVDGRYTIYVHPCATHAKDSRVQVEPQYLCGVEDAKAACWVEVAGGARVDVGTIALRRSGLETWQAS</sequence>
<feature type="region of interest" description="Disordered" evidence="1">
    <location>
        <begin position="28"/>
        <end position="52"/>
    </location>
</feature>
<evidence type="ECO:0000313" key="3">
    <source>
        <dbReference type="EMBL" id="WQQ25892.1"/>
    </source>
</evidence>
<gene>
    <name evidence="3" type="ORF">SHK19_18235</name>
</gene>
<dbReference type="EMBL" id="CP141059">
    <property type="protein sequence ID" value="WQQ25892.1"/>
    <property type="molecule type" value="Genomic_DNA"/>
</dbReference>
<feature type="compositionally biased region" description="Low complexity" evidence="1">
    <location>
        <begin position="39"/>
        <end position="49"/>
    </location>
</feature>
<keyword evidence="2" id="KW-1133">Transmembrane helix</keyword>
<evidence type="ECO:0000256" key="2">
    <source>
        <dbReference type="SAM" id="Phobius"/>
    </source>
</evidence>
<keyword evidence="4" id="KW-1185">Reference proteome</keyword>
<keyword evidence="2" id="KW-0472">Membrane</keyword>
<organism evidence="3 4">
    <name type="scientific">Nocardioides bizhenqiangii</name>
    <dbReference type="NCBI Taxonomy" id="3095076"/>
    <lineage>
        <taxon>Bacteria</taxon>
        <taxon>Bacillati</taxon>
        <taxon>Actinomycetota</taxon>
        <taxon>Actinomycetes</taxon>
        <taxon>Propionibacteriales</taxon>
        <taxon>Nocardioidaceae</taxon>
        <taxon>Nocardioides</taxon>
    </lineage>
</organism>
<protein>
    <recommendedName>
        <fullName evidence="5">Serine/threonine protein kinase</fullName>
    </recommendedName>
</protein>
<keyword evidence="2" id="KW-0812">Transmembrane</keyword>
<evidence type="ECO:0008006" key="5">
    <source>
        <dbReference type="Google" id="ProtNLM"/>
    </source>
</evidence>
<dbReference type="RefSeq" id="WP_322456148.1">
    <property type="nucleotide sequence ID" value="NZ_CP141059.1"/>
</dbReference>
<evidence type="ECO:0000256" key="1">
    <source>
        <dbReference type="SAM" id="MobiDB-lite"/>
    </source>
</evidence>
<dbReference type="Proteomes" id="UP001327225">
    <property type="component" value="Chromosome"/>
</dbReference>
<proteinExistence type="predicted"/>